<dbReference type="EMBL" id="CYPU01000013">
    <property type="protein sequence ID" value="CUH46581.1"/>
    <property type="molecule type" value="Genomic_DNA"/>
</dbReference>
<sequence>MGDGWIVEFPSVSDAVTCAVAIQNSLASENTLKLRIGIHIGEVVFEEDDVFGNGVNVAARLEALAEAGQVLISGSAYECLDSKTACAFQGGENRELKNIDRPVPVWWWGDAESVDPLYDSEPPGSPDGTAIAVLPFDNISGDPEQEYFSDGLSEDIITALSKHHWLEVVARNTTFAYKGKSPNVRQLADDLDADYVVEGSVRKAGARIRVTVQLIDASTGNHVWAEKYDRQLEDIFDVQDEITETIVGRLEPEVGNAIRRKLEDTPRRNPHAWDCYHLGLAHFYKFTAVSNREAQRLFLQSRELDPSFPEAHAWWAYATILGMVYWDTEPDSALMDEALAAARTAVSMDNQNALLYMLMGRVQLARREYRSALAENETAIKLNPTLAPAYCGLGDSLSYEGRYEEAIANFEKAVEMSPNHPQLWAFLSYGALTLLFDHQFEKALDWAERARDVPNCQYWATAHAVVALANLGRDKDLAKMVHNLMVEEPKFSRSFAKKKLFYLKRDDQMELYLAGLAKAGIPA</sequence>
<evidence type="ECO:0000313" key="4">
    <source>
        <dbReference type="Proteomes" id="UP000050783"/>
    </source>
</evidence>
<reference evidence="3 4" key="1">
    <citation type="submission" date="2015-09" db="EMBL/GenBank/DDBJ databases">
        <authorList>
            <consortium name="Swine Surveillance"/>
        </authorList>
    </citation>
    <scope>NUCLEOTIDE SEQUENCE [LARGE SCALE GENOMIC DNA]</scope>
    <source>
        <strain evidence="3 4">CECT 4292</strain>
    </source>
</reference>
<feature type="domain" description="Guanylate cyclase" evidence="2">
    <location>
        <begin position="32"/>
        <end position="62"/>
    </location>
</feature>
<evidence type="ECO:0000313" key="3">
    <source>
        <dbReference type="EMBL" id="CUH46581.1"/>
    </source>
</evidence>
<dbReference type="Proteomes" id="UP000050783">
    <property type="component" value="Unassembled WGS sequence"/>
</dbReference>
<dbReference type="PROSITE" id="PS50293">
    <property type="entry name" value="TPR_REGION"/>
    <property type="match status" value="1"/>
</dbReference>
<dbReference type="STRING" id="81569.RUM4293_01132"/>
<dbReference type="GO" id="GO:0035556">
    <property type="term" value="P:intracellular signal transduction"/>
    <property type="evidence" value="ECO:0007669"/>
    <property type="project" value="InterPro"/>
</dbReference>
<accession>A0A0P1EVE6</accession>
<feature type="repeat" description="TPR" evidence="1">
    <location>
        <begin position="353"/>
        <end position="386"/>
    </location>
</feature>
<feature type="repeat" description="TPR" evidence="1">
    <location>
        <begin position="387"/>
        <end position="420"/>
    </location>
</feature>
<evidence type="ECO:0000259" key="2">
    <source>
        <dbReference type="PROSITE" id="PS50125"/>
    </source>
</evidence>
<dbReference type="SMART" id="SM00028">
    <property type="entry name" value="TPR"/>
    <property type="match status" value="2"/>
</dbReference>
<dbReference type="InterPro" id="IPR001054">
    <property type="entry name" value="A/G_cyclase"/>
</dbReference>
<dbReference type="SUPFAM" id="SSF55073">
    <property type="entry name" value="Nucleotide cyclase"/>
    <property type="match status" value="1"/>
</dbReference>
<gene>
    <name evidence="3" type="ORF">RUA4292_00747</name>
</gene>
<dbReference type="SUPFAM" id="SSF48452">
    <property type="entry name" value="TPR-like"/>
    <property type="match status" value="1"/>
</dbReference>
<dbReference type="PROSITE" id="PS50125">
    <property type="entry name" value="GUANYLATE_CYCLASE_2"/>
    <property type="match status" value="1"/>
</dbReference>
<name>A0A0P1EVE6_9RHOB</name>
<dbReference type="Gene3D" id="3.30.70.1230">
    <property type="entry name" value="Nucleotide cyclase"/>
    <property type="match status" value="1"/>
</dbReference>
<dbReference type="PROSITE" id="PS50005">
    <property type="entry name" value="TPR"/>
    <property type="match status" value="2"/>
</dbReference>
<dbReference type="Pfam" id="PF00211">
    <property type="entry name" value="Guanylate_cyc"/>
    <property type="match status" value="1"/>
</dbReference>
<dbReference type="PANTHER" id="PTHR43081:SF19">
    <property type="entry name" value="PH-SENSITIVE ADENYLATE CYCLASE RV1264"/>
    <property type="match status" value="1"/>
</dbReference>
<keyword evidence="1" id="KW-0802">TPR repeat</keyword>
<dbReference type="InterPro" id="IPR019734">
    <property type="entry name" value="TPR_rpt"/>
</dbReference>
<dbReference type="InterPro" id="IPR011990">
    <property type="entry name" value="TPR-like_helical_dom_sf"/>
</dbReference>
<dbReference type="Gene3D" id="3.40.50.10070">
    <property type="entry name" value="TolB, N-terminal domain"/>
    <property type="match status" value="1"/>
</dbReference>
<dbReference type="CDD" id="cd07302">
    <property type="entry name" value="CHD"/>
    <property type="match status" value="1"/>
</dbReference>
<dbReference type="InterPro" id="IPR029787">
    <property type="entry name" value="Nucleotide_cyclase"/>
</dbReference>
<dbReference type="GO" id="GO:0004016">
    <property type="term" value="F:adenylate cyclase activity"/>
    <property type="evidence" value="ECO:0007669"/>
    <property type="project" value="UniProtKB-ARBA"/>
</dbReference>
<protein>
    <submittedName>
        <fullName evidence="3">Invasion protein regulator</fullName>
    </submittedName>
</protein>
<proteinExistence type="predicted"/>
<dbReference type="GO" id="GO:0006171">
    <property type="term" value="P:cAMP biosynthetic process"/>
    <property type="evidence" value="ECO:0007669"/>
    <property type="project" value="TreeGrafter"/>
</dbReference>
<dbReference type="Gene3D" id="1.25.40.10">
    <property type="entry name" value="Tetratricopeptide repeat domain"/>
    <property type="match status" value="1"/>
</dbReference>
<dbReference type="Pfam" id="PF13424">
    <property type="entry name" value="TPR_12"/>
    <property type="match status" value="1"/>
</dbReference>
<organism evidence="3 4">
    <name type="scientific">Ruegeria atlantica</name>
    <dbReference type="NCBI Taxonomy" id="81569"/>
    <lineage>
        <taxon>Bacteria</taxon>
        <taxon>Pseudomonadati</taxon>
        <taxon>Pseudomonadota</taxon>
        <taxon>Alphaproteobacteria</taxon>
        <taxon>Rhodobacterales</taxon>
        <taxon>Roseobacteraceae</taxon>
        <taxon>Ruegeria</taxon>
    </lineage>
</organism>
<evidence type="ECO:0000256" key="1">
    <source>
        <dbReference type="PROSITE-ProRule" id="PRU00339"/>
    </source>
</evidence>
<dbReference type="InterPro" id="IPR050697">
    <property type="entry name" value="Adenylyl/Guanylyl_Cyclase_3/4"/>
</dbReference>
<dbReference type="AlphaFoldDB" id="A0A0P1EVE6"/>
<dbReference type="PANTHER" id="PTHR43081">
    <property type="entry name" value="ADENYLATE CYCLASE, TERMINAL-DIFFERENTIATION SPECIFIC-RELATED"/>
    <property type="match status" value="1"/>
</dbReference>